<keyword evidence="2" id="KW-1185">Reference proteome</keyword>
<gene>
    <name evidence="1" type="ORF">Vadar_008314</name>
</gene>
<protein>
    <submittedName>
        <fullName evidence="1">Uncharacterized protein</fullName>
    </submittedName>
</protein>
<evidence type="ECO:0000313" key="1">
    <source>
        <dbReference type="EMBL" id="KAH7836996.1"/>
    </source>
</evidence>
<organism evidence="1 2">
    <name type="scientific">Vaccinium darrowii</name>
    <dbReference type="NCBI Taxonomy" id="229202"/>
    <lineage>
        <taxon>Eukaryota</taxon>
        <taxon>Viridiplantae</taxon>
        <taxon>Streptophyta</taxon>
        <taxon>Embryophyta</taxon>
        <taxon>Tracheophyta</taxon>
        <taxon>Spermatophyta</taxon>
        <taxon>Magnoliopsida</taxon>
        <taxon>eudicotyledons</taxon>
        <taxon>Gunneridae</taxon>
        <taxon>Pentapetalae</taxon>
        <taxon>asterids</taxon>
        <taxon>Ericales</taxon>
        <taxon>Ericaceae</taxon>
        <taxon>Vaccinioideae</taxon>
        <taxon>Vaccinieae</taxon>
        <taxon>Vaccinium</taxon>
    </lineage>
</organism>
<name>A0ACB7X8I3_9ERIC</name>
<comment type="caution">
    <text evidence="1">The sequence shown here is derived from an EMBL/GenBank/DDBJ whole genome shotgun (WGS) entry which is preliminary data.</text>
</comment>
<proteinExistence type="predicted"/>
<reference evidence="1 2" key="1">
    <citation type="journal article" date="2021" name="Hortic Res">
        <title>High-quality reference genome and annotation aids understanding of berry development for evergreen blueberry (Vaccinium darrowii).</title>
        <authorList>
            <person name="Yu J."/>
            <person name="Hulse-Kemp A.M."/>
            <person name="Babiker E."/>
            <person name="Staton M."/>
        </authorList>
    </citation>
    <scope>NUCLEOTIDE SEQUENCE [LARGE SCALE GENOMIC DNA]</scope>
    <source>
        <strain evidence="2">cv. NJ 8807/NJ 8810</strain>
        <tissue evidence="1">Young leaf</tissue>
    </source>
</reference>
<dbReference type="EMBL" id="CM037156">
    <property type="protein sequence ID" value="KAH7836996.1"/>
    <property type="molecule type" value="Genomic_DNA"/>
</dbReference>
<dbReference type="Proteomes" id="UP000828048">
    <property type="component" value="Chromosome 6"/>
</dbReference>
<evidence type="ECO:0000313" key="2">
    <source>
        <dbReference type="Proteomes" id="UP000828048"/>
    </source>
</evidence>
<accession>A0ACB7X8I3</accession>
<sequence>MNFQQRRSHVPKFGSWDVDNGPYSGHFESARKERGTVVGMNLYDTQENPEAFAYGEVGPGNGVHFNFDKSEPAERNPTEGLWKDNGSLSHRSMASETGSDKNSSDYSLQQRNHRQTRSARKKSMTEINNFAPPLPGSGGFRSASKRSDDNDANNRTASVPKFGAWDEMDSSEGYTVIFDKVKEEKQNAATKFTAGPAKPSNPKNSQNYKRTRPKVRIQSN</sequence>